<feature type="transmembrane region" description="Helical" evidence="5">
    <location>
        <begin position="35"/>
        <end position="56"/>
    </location>
</feature>
<organism evidence="7 8">
    <name type="scientific">Methanofollis fontis</name>
    <dbReference type="NCBI Taxonomy" id="2052832"/>
    <lineage>
        <taxon>Archaea</taxon>
        <taxon>Methanobacteriati</taxon>
        <taxon>Methanobacteriota</taxon>
        <taxon>Stenosarchaea group</taxon>
        <taxon>Methanomicrobia</taxon>
        <taxon>Methanomicrobiales</taxon>
        <taxon>Methanomicrobiaceae</taxon>
        <taxon>Methanofollis</taxon>
    </lineage>
</organism>
<feature type="transmembrane region" description="Helical" evidence="5">
    <location>
        <begin position="6"/>
        <end position="23"/>
    </location>
</feature>
<feature type="transmembrane region" description="Helical" evidence="5">
    <location>
        <begin position="127"/>
        <end position="145"/>
    </location>
</feature>
<feature type="domain" description="Sodium/calcium exchanger membrane region" evidence="6">
    <location>
        <begin position="5"/>
        <end position="145"/>
    </location>
</feature>
<gene>
    <name evidence="7" type="ORF">CUJ86_00650</name>
</gene>
<dbReference type="PANTHER" id="PTHR10846">
    <property type="entry name" value="SODIUM/POTASSIUM/CALCIUM EXCHANGER"/>
    <property type="match status" value="1"/>
</dbReference>
<dbReference type="InterPro" id="IPR004481">
    <property type="entry name" value="K/Na/Ca-exchanger"/>
</dbReference>
<feature type="domain" description="Sodium/calcium exchanger membrane region" evidence="6">
    <location>
        <begin position="165"/>
        <end position="302"/>
    </location>
</feature>
<name>A0A483CUZ9_9EURY</name>
<dbReference type="EMBL" id="PGCL01000001">
    <property type="protein sequence ID" value="TAJ45291.1"/>
    <property type="molecule type" value="Genomic_DNA"/>
</dbReference>
<evidence type="ECO:0000256" key="4">
    <source>
        <dbReference type="ARBA" id="ARBA00023136"/>
    </source>
</evidence>
<feature type="transmembrane region" description="Helical" evidence="5">
    <location>
        <begin position="165"/>
        <end position="183"/>
    </location>
</feature>
<keyword evidence="4 5" id="KW-0472">Membrane</keyword>
<dbReference type="RefSeq" id="WP_130645638.1">
    <property type="nucleotide sequence ID" value="NZ_PGCL01000001.1"/>
</dbReference>
<feature type="transmembrane region" description="Helical" evidence="5">
    <location>
        <begin position="285"/>
        <end position="304"/>
    </location>
</feature>
<comment type="caution">
    <text evidence="7">The sequence shown here is derived from an EMBL/GenBank/DDBJ whole genome shotgun (WGS) entry which is preliminary data.</text>
</comment>
<sequence>MILEAIIFLVGIALLVKGADLFVGGGSGLASRFGISAATIGFTVIAFGTSLPEFVVSVNAVAAGDPGIALGNVLGSNIANIALVLAICAFIRPTLVGSGGADMTEIGLMLFATALFIICAFRGVFDALAGIVMLAAFVVILTVLWQRGGVENDGEGIRSHGRRDILMTVGGLAAVVIGAQFVVDGATAIATSFGIPTIVIGLSMVAVGTSLPELATSIMAIMRREEGISVGNILGSNIFNLLFVIGVGALIAPIPVISPADILATALFSAAVVPLFLGGERFTRIWSAGLLVGYAGYIALIFNLL</sequence>
<evidence type="ECO:0000313" key="7">
    <source>
        <dbReference type="EMBL" id="TAJ45291.1"/>
    </source>
</evidence>
<dbReference type="Proteomes" id="UP000292580">
    <property type="component" value="Unassembled WGS sequence"/>
</dbReference>
<feature type="transmembrane region" description="Helical" evidence="5">
    <location>
        <begin position="68"/>
        <end position="91"/>
    </location>
</feature>
<protein>
    <submittedName>
        <fullName evidence="7">Conjugal transfer protein TraR</fullName>
    </submittedName>
</protein>
<dbReference type="GO" id="GO:0006874">
    <property type="term" value="P:intracellular calcium ion homeostasis"/>
    <property type="evidence" value="ECO:0007669"/>
    <property type="project" value="TreeGrafter"/>
</dbReference>
<reference evidence="7 8" key="1">
    <citation type="submission" date="2017-11" db="EMBL/GenBank/DDBJ databases">
        <title>Isolation and Characterization of Methanofollis Species from Methane Seep Offshore SW Taiwan.</title>
        <authorList>
            <person name="Teng N.-H."/>
            <person name="Lai M.-C."/>
            <person name="Chen S.-C."/>
        </authorList>
    </citation>
    <scope>NUCLEOTIDE SEQUENCE [LARGE SCALE GENOMIC DNA]</scope>
    <source>
        <strain evidence="7 8">FWC-SCC2</strain>
    </source>
</reference>
<evidence type="ECO:0000256" key="3">
    <source>
        <dbReference type="ARBA" id="ARBA00022989"/>
    </source>
</evidence>
<dbReference type="NCBIfam" id="TIGR00367">
    <property type="entry name" value="calcium/sodium antiporter"/>
    <property type="match status" value="1"/>
</dbReference>
<accession>A0A483CUZ9</accession>
<comment type="subcellular location">
    <subcellularLocation>
        <location evidence="1">Membrane</location>
        <topology evidence="1">Multi-pass membrane protein</topology>
    </subcellularLocation>
</comment>
<keyword evidence="8" id="KW-1185">Reference proteome</keyword>
<dbReference type="AlphaFoldDB" id="A0A483CUZ9"/>
<dbReference type="InterPro" id="IPR044880">
    <property type="entry name" value="NCX_ion-bd_dom_sf"/>
</dbReference>
<proteinExistence type="predicted"/>
<keyword evidence="2 5" id="KW-0812">Transmembrane</keyword>
<evidence type="ECO:0000313" key="8">
    <source>
        <dbReference type="Proteomes" id="UP000292580"/>
    </source>
</evidence>
<dbReference type="Pfam" id="PF01699">
    <property type="entry name" value="Na_Ca_ex"/>
    <property type="match status" value="2"/>
</dbReference>
<dbReference type="GO" id="GO:0005262">
    <property type="term" value="F:calcium channel activity"/>
    <property type="evidence" value="ECO:0007669"/>
    <property type="project" value="TreeGrafter"/>
</dbReference>
<feature type="transmembrane region" description="Helical" evidence="5">
    <location>
        <begin position="232"/>
        <end position="254"/>
    </location>
</feature>
<feature type="transmembrane region" description="Helical" evidence="5">
    <location>
        <begin position="103"/>
        <end position="121"/>
    </location>
</feature>
<feature type="transmembrane region" description="Helical" evidence="5">
    <location>
        <begin position="260"/>
        <end position="278"/>
    </location>
</feature>
<dbReference type="InterPro" id="IPR004837">
    <property type="entry name" value="NaCa_Exmemb"/>
</dbReference>
<keyword evidence="3 5" id="KW-1133">Transmembrane helix</keyword>
<evidence type="ECO:0000259" key="6">
    <source>
        <dbReference type="Pfam" id="PF01699"/>
    </source>
</evidence>
<dbReference type="PANTHER" id="PTHR10846:SF8">
    <property type="entry name" value="INNER MEMBRANE PROTEIN YRBG"/>
    <property type="match status" value="1"/>
</dbReference>
<dbReference type="GO" id="GO:0005886">
    <property type="term" value="C:plasma membrane"/>
    <property type="evidence" value="ECO:0007669"/>
    <property type="project" value="TreeGrafter"/>
</dbReference>
<dbReference type="GO" id="GO:0008273">
    <property type="term" value="F:calcium, potassium:sodium antiporter activity"/>
    <property type="evidence" value="ECO:0007669"/>
    <property type="project" value="TreeGrafter"/>
</dbReference>
<dbReference type="Gene3D" id="1.20.1420.30">
    <property type="entry name" value="NCX, central ion-binding region"/>
    <property type="match status" value="1"/>
</dbReference>
<evidence type="ECO:0000256" key="1">
    <source>
        <dbReference type="ARBA" id="ARBA00004141"/>
    </source>
</evidence>
<dbReference type="OrthoDB" id="142185at2157"/>
<evidence type="ECO:0000256" key="5">
    <source>
        <dbReference type="SAM" id="Phobius"/>
    </source>
</evidence>
<feature type="transmembrane region" description="Helical" evidence="5">
    <location>
        <begin position="189"/>
        <end position="211"/>
    </location>
</feature>
<evidence type="ECO:0000256" key="2">
    <source>
        <dbReference type="ARBA" id="ARBA00022692"/>
    </source>
</evidence>